<accession>A0A9P0CPM1</accession>
<protein>
    <recommendedName>
        <fullName evidence="1">Cyclin N-terminal domain-containing protein</fullName>
    </recommendedName>
</protein>
<dbReference type="AlphaFoldDB" id="A0A9P0CPM1"/>
<sequence length="321" mass="37063">MDQASKRRGRPVPDAININIKPLAFNLEEALAVESLYRPNLLVIQQDIKPWEVTLNSRDAAVQNLRFLRVWFDVPHTIFFASVTYLDLFLSCMKVQEKYLTCVTISCFHLALLNENVNIDVKELLSVSQNKFSIKDVLRMSNIIKEKLKVENKIINITTCADILKIYLDILGYAKSSYREMMQKEQLLTRLEVLLSDSSCAFFRSSTLSLVLLKLEVDKKMQQAIASKSVLQVGELLHVLAVIREIQVSCKIKLAELVNCSNNALKILKQYDNQERSKHSQPLKWRFSSWTLSLGKRCRNYQLSLDPIEEKPLSFHKRIRT</sequence>
<evidence type="ECO:0000313" key="3">
    <source>
        <dbReference type="Proteomes" id="UP001153636"/>
    </source>
</evidence>
<dbReference type="OrthoDB" id="769138at2759"/>
<dbReference type="Proteomes" id="UP001153636">
    <property type="component" value="Chromosome 14"/>
</dbReference>
<dbReference type="InterPro" id="IPR006671">
    <property type="entry name" value="Cyclin_N"/>
</dbReference>
<evidence type="ECO:0000259" key="1">
    <source>
        <dbReference type="Pfam" id="PF00134"/>
    </source>
</evidence>
<dbReference type="SUPFAM" id="SSF47954">
    <property type="entry name" value="Cyclin-like"/>
    <property type="match status" value="1"/>
</dbReference>
<proteinExistence type="predicted"/>
<reference evidence="2" key="1">
    <citation type="submission" date="2022-01" db="EMBL/GenBank/DDBJ databases">
        <authorList>
            <person name="King R."/>
        </authorList>
    </citation>
    <scope>NUCLEOTIDE SEQUENCE</scope>
</reference>
<gene>
    <name evidence="2" type="ORF">PSYICH_LOCUS4329</name>
</gene>
<dbReference type="InterPro" id="IPR036915">
    <property type="entry name" value="Cyclin-like_sf"/>
</dbReference>
<keyword evidence="3" id="KW-1185">Reference proteome</keyword>
<dbReference type="Gene3D" id="1.10.472.10">
    <property type="entry name" value="Cyclin-like"/>
    <property type="match status" value="1"/>
</dbReference>
<dbReference type="Pfam" id="PF00134">
    <property type="entry name" value="Cyclin_N"/>
    <property type="match status" value="1"/>
</dbReference>
<feature type="domain" description="Cyclin N-terminal" evidence="1">
    <location>
        <begin position="49"/>
        <end position="149"/>
    </location>
</feature>
<organism evidence="2 3">
    <name type="scientific">Psylliodes chrysocephalus</name>
    <dbReference type="NCBI Taxonomy" id="3402493"/>
    <lineage>
        <taxon>Eukaryota</taxon>
        <taxon>Metazoa</taxon>
        <taxon>Ecdysozoa</taxon>
        <taxon>Arthropoda</taxon>
        <taxon>Hexapoda</taxon>
        <taxon>Insecta</taxon>
        <taxon>Pterygota</taxon>
        <taxon>Neoptera</taxon>
        <taxon>Endopterygota</taxon>
        <taxon>Coleoptera</taxon>
        <taxon>Polyphaga</taxon>
        <taxon>Cucujiformia</taxon>
        <taxon>Chrysomeloidea</taxon>
        <taxon>Chrysomelidae</taxon>
        <taxon>Galerucinae</taxon>
        <taxon>Alticini</taxon>
        <taxon>Psylliodes</taxon>
    </lineage>
</organism>
<evidence type="ECO:0000313" key="2">
    <source>
        <dbReference type="EMBL" id="CAH1103600.1"/>
    </source>
</evidence>
<dbReference type="EMBL" id="OV651826">
    <property type="protein sequence ID" value="CAH1103600.1"/>
    <property type="molecule type" value="Genomic_DNA"/>
</dbReference>
<dbReference type="FunFam" id="1.10.472.10:FF:000006">
    <property type="entry name" value="Cyclin I"/>
    <property type="match status" value="1"/>
</dbReference>
<name>A0A9P0CPM1_9CUCU</name>